<dbReference type="AlphaFoldDB" id="A0A7U9KM65"/>
<feature type="domain" description="LysM" evidence="1">
    <location>
        <begin position="60"/>
        <end position="104"/>
    </location>
</feature>
<evidence type="ECO:0000313" key="2">
    <source>
        <dbReference type="EMBL" id="GAP08409.1"/>
    </source>
</evidence>
<dbReference type="InterPro" id="IPR036779">
    <property type="entry name" value="LysM_dom_sf"/>
</dbReference>
<evidence type="ECO:0000313" key="3">
    <source>
        <dbReference type="Proteomes" id="UP000253922"/>
    </source>
</evidence>
<dbReference type="PROSITE" id="PS51782">
    <property type="entry name" value="LYSM"/>
    <property type="match status" value="1"/>
</dbReference>
<proteinExistence type="predicted"/>
<evidence type="ECO:0000259" key="1">
    <source>
        <dbReference type="PROSITE" id="PS51782"/>
    </source>
</evidence>
<dbReference type="CDD" id="cd00118">
    <property type="entry name" value="LysM"/>
    <property type="match status" value="1"/>
</dbReference>
<organism evidence="2 3">
    <name type="scientific">Anaerolinea thermolimosa</name>
    <dbReference type="NCBI Taxonomy" id="229919"/>
    <lineage>
        <taxon>Bacteria</taxon>
        <taxon>Bacillati</taxon>
        <taxon>Chloroflexota</taxon>
        <taxon>Anaerolineae</taxon>
        <taxon>Anaerolineales</taxon>
        <taxon>Anaerolineaceae</taxon>
        <taxon>Anaerolinea</taxon>
    </lineage>
</organism>
<sequence length="119" mass="12607">MGFGLSVIIKKMTRKPLFLCILLGGVFALGLALAFTAPARASLPGQAVYQTPTPDAQGRILYKVQSGDSCLRIELLTGVKVEQLRTLNKLNEACDLIVGQDVLLAIVTPAPTATPALET</sequence>
<keyword evidence="3" id="KW-1185">Reference proteome</keyword>
<dbReference type="EMBL" id="DF967966">
    <property type="protein sequence ID" value="GAP08409.1"/>
    <property type="molecule type" value="Genomic_DNA"/>
</dbReference>
<dbReference type="Gene3D" id="3.10.350.10">
    <property type="entry name" value="LysM domain"/>
    <property type="match status" value="1"/>
</dbReference>
<dbReference type="Pfam" id="PF01476">
    <property type="entry name" value="LysM"/>
    <property type="match status" value="1"/>
</dbReference>
<name>A0A7U9KM65_9CHLR</name>
<feature type="non-terminal residue" evidence="2">
    <location>
        <position position="119"/>
    </location>
</feature>
<reference evidence="3" key="1">
    <citation type="submission" date="2015-07" db="EMBL/GenBank/DDBJ databases">
        <title>Draft Genome Sequences of Anaerolinea thermolimosa IMO-1, Bellilinea caldifistulae GOMI-1, Leptolinea tardivitalis YMTK-2, Levilinea saccharolytica KIBI-1,Longilinea arvoryzae KOME-1, Previously Described as Members of the Anaerolineaceae (Chloroflexi).</title>
        <authorList>
            <person name="Sekiguchi Y."/>
            <person name="Ohashi A."/>
            <person name="Matsuura N."/>
            <person name="Tourlousse M.D."/>
        </authorList>
    </citation>
    <scope>NUCLEOTIDE SEQUENCE [LARGE SCALE GENOMIC DNA]</scope>
    <source>
        <strain evidence="3">IMO-1</strain>
    </source>
</reference>
<accession>A0A7U9KM65</accession>
<dbReference type="SUPFAM" id="SSF54106">
    <property type="entry name" value="LysM domain"/>
    <property type="match status" value="1"/>
</dbReference>
<gene>
    <name evidence="2" type="ORF">ATHL_03311</name>
</gene>
<dbReference type="InterPro" id="IPR018392">
    <property type="entry name" value="LysM"/>
</dbReference>
<protein>
    <recommendedName>
        <fullName evidence="1">LysM domain-containing protein</fullName>
    </recommendedName>
</protein>
<dbReference type="Proteomes" id="UP000253922">
    <property type="component" value="Unassembled WGS sequence"/>
</dbReference>